<reference evidence="2 3" key="1">
    <citation type="submission" date="2024-03" db="EMBL/GenBank/DDBJ databases">
        <authorList>
            <person name="Gkanogiannis A."/>
            <person name="Becerra Lopez-Lavalle L."/>
        </authorList>
    </citation>
    <scope>NUCLEOTIDE SEQUENCE [LARGE SCALE GENOMIC DNA]</scope>
</reference>
<keyword evidence="3" id="KW-1185">Reference proteome</keyword>
<accession>A0ABP0Z9J6</accession>
<feature type="region of interest" description="Disordered" evidence="1">
    <location>
        <begin position="44"/>
        <end position="71"/>
    </location>
</feature>
<evidence type="ECO:0000313" key="3">
    <source>
        <dbReference type="Proteomes" id="UP001642487"/>
    </source>
</evidence>
<evidence type="ECO:0000313" key="2">
    <source>
        <dbReference type="EMBL" id="CAK9329429.1"/>
    </source>
</evidence>
<protein>
    <submittedName>
        <fullName evidence="2">Uncharacterized protein</fullName>
    </submittedName>
</protein>
<gene>
    <name evidence="2" type="ORF">CITCOLO1_LOCUS21878</name>
</gene>
<evidence type="ECO:0000256" key="1">
    <source>
        <dbReference type="SAM" id="MobiDB-lite"/>
    </source>
</evidence>
<organism evidence="2 3">
    <name type="scientific">Citrullus colocynthis</name>
    <name type="common">colocynth</name>
    <dbReference type="NCBI Taxonomy" id="252529"/>
    <lineage>
        <taxon>Eukaryota</taxon>
        <taxon>Viridiplantae</taxon>
        <taxon>Streptophyta</taxon>
        <taxon>Embryophyta</taxon>
        <taxon>Tracheophyta</taxon>
        <taxon>Spermatophyta</taxon>
        <taxon>Magnoliopsida</taxon>
        <taxon>eudicotyledons</taxon>
        <taxon>Gunneridae</taxon>
        <taxon>Pentapetalae</taxon>
        <taxon>rosids</taxon>
        <taxon>fabids</taxon>
        <taxon>Cucurbitales</taxon>
        <taxon>Cucurbitaceae</taxon>
        <taxon>Benincaseae</taxon>
        <taxon>Citrullus</taxon>
    </lineage>
</organism>
<dbReference type="Proteomes" id="UP001642487">
    <property type="component" value="Chromosome 9"/>
</dbReference>
<proteinExistence type="predicted"/>
<name>A0ABP0Z9J6_9ROSI</name>
<sequence>MRLEISNHTVPPCLAAAHLRRKPFPGPKWKIPMSYMISNMAPQHEASYEEQRQCPMVDVNDRDGFPSTKGP</sequence>
<dbReference type="EMBL" id="OZ021743">
    <property type="protein sequence ID" value="CAK9329429.1"/>
    <property type="molecule type" value="Genomic_DNA"/>
</dbReference>